<dbReference type="EMBL" id="ASPP01027162">
    <property type="protein sequence ID" value="ETO06414.1"/>
    <property type="molecule type" value="Genomic_DNA"/>
</dbReference>
<protein>
    <submittedName>
        <fullName evidence="2">Uncharacterized protein</fullName>
    </submittedName>
</protein>
<organism evidence="2 3">
    <name type="scientific">Reticulomyxa filosa</name>
    <dbReference type="NCBI Taxonomy" id="46433"/>
    <lineage>
        <taxon>Eukaryota</taxon>
        <taxon>Sar</taxon>
        <taxon>Rhizaria</taxon>
        <taxon>Retaria</taxon>
        <taxon>Foraminifera</taxon>
        <taxon>Monothalamids</taxon>
        <taxon>Reticulomyxidae</taxon>
        <taxon>Reticulomyxa</taxon>
    </lineage>
</organism>
<feature type="region of interest" description="Disordered" evidence="1">
    <location>
        <begin position="475"/>
        <end position="539"/>
    </location>
</feature>
<evidence type="ECO:0000313" key="2">
    <source>
        <dbReference type="EMBL" id="ETO06414.1"/>
    </source>
</evidence>
<feature type="compositionally biased region" description="Basic and acidic residues" evidence="1">
    <location>
        <begin position="522"/>
        <end position="536"/>
    </location>
</feature>
<dbReference type="Proteomes" id="UP000023152">
    <property type="component" value="Unassembled WGS sequence"/>
</dbReference>
<accession>X6LXU4</accession>
<keyword evidence="3" id="KW-1185">Reference proteome</keyword>
<name>X6LXU4_RETFI</name>
<sequence>MDGQATCERLRRHLMKFGIGGYYDTQNGSYITVNWSVSDPSAPSNCVNNWQNWVNSGMMAEGTCRNLCSLFGQYATVPPNLDSKFTSQRAYLVTWLNVFIFHCCQFQFLSGSFFQNFFHCQSTLLQYAYCQLLSIFSENWSKEGVSEIIHSGCKANEILDKYMENGEVWTRYNLWSYYFEKVSMNCSPLTDFNTYFCTFQGHFQCYPALYLSTCPNSSSSPHNTKVHFFFFLLHHMSAFCQLPYVPMNELEKENVPSDKAMETIKEVGLYLKQHQEHDVVLAIFYGFGCHDKPVDSYFDRHYIYSLPWCVVVQFTKRPNFVPLLHLNDSSQTILSSLIPDLEPDTTMREGFNESATVRSEYKQCEIAQIVADVNDLNTKVVSNQDCRSRECIPDETTQTDHKPKFRPACFDQIERRSQNKENICVLSACYKKSIQEKSEPFGNRREEAAESDAETVTDSDVDHCYILGYKADHNNTILPKSISDPDPADRNNFEKDESKTIESNASSTNEEHSRQTDNANDTSHDESNSSKKDQVESVKLFFY</sequence>
<feature type="compositionally biased region" description="Basic and acidic residues" evidence="1">
    <location>
        <begin position="487"/>
        <end position="500"/>
    </location>
</feature>
<evidence type="ECO:0000256" key="1">
    <source>
        <dbReference type="SAM" id="MobiDB-lite"/>
    </source>
</evidence>
<gene>
    <name evidence="2" type="ORF">RFI_30981</name>
</gene>
<proteinExistence type="predicted"/>
<comment type="caution">
    <text evidence="2">The sequence shown here is derived from an EMBL/GenBank/DDBJ whole genome shotgun (WGS) entry which is preliminary data.</text>
</comment>
<reference evidence="2 3" key="1">
    <citation type="journal article" date="2013" name="Curr. Biol.">
        <title>The Genome of the Foraminiferan Reticulomyxa filosa.</title>
        <authorList>
            <person name="Glockner G."/>
            <person name="Hulsmann N."/>
            <person name="Schleicher M."/>
            <person name="Noegel A.A."/>
            <person name="Eichinger L."/>
            <person name="Gallinger C."/>
            <person name="Pawlowski J."/>
            <person name="Sierra R."/>
            <person name="Euteneuer U."/>
            <person name="Pillet L."/>
            <person name="Moustafa A."/>
            <person name="Platzer M."/>
            <person name="Groth M."/>
            <person name="Szafranski K."/>
            <person name="Schliwa M."/>
        </authorList>
    </citation>
    <scope>NUCLEOTIDE SEQUENCE [LARGE SCALE GENOMIC DNA]</scope>
</reference>
<evidence type="ECO:0000313" key="3">
    <source>
        <dbReference type="Proteomes" id="UP000023152"/>
    </source>
</evidence>
<dbReference type="AlphaFoldDB" id="X6LXU4"/>